<dbReference type="SUPFAM" id="SSF52540">
    <property type="entry name" value="P-loop containing nucleoside triphosphate hydrolases"/>
    <property type="match status" value="1"/>
</dbReference>
<feature type="domain" description="AAA" evidence="1">
    <location>
        <begin position="8"/>
        <end position="139"/>
    </location>
</feature>
<accession>A0A1W6JX02</accession>
<evidence type="ECO:0000313" key="3">
    <source>
        <dbReference type="Proteomes" id="UP000193404"/>
    </source>
</evidence>
<sequence length="461" mass="52556">MIDNPYRITVLGIKGGVGKSTISLMIGKELASRGKKVLIVDRDIIGFSSSVFNISSAGLLTKVVSGENNFENCIKKIYINEGLLANLKLFGDGERTYEDLDYIHKHQDLKEKFSSLYKEFISKDEYEYFIIDNPPNILLNSEIAKHEVENFYSIYTNAKSLRMYVSNFSENVINTTVKYMNDVENNSTVPGYPFSFIINMVPSLEDSINKAREKLDKIVKTSLVRFGLIIPLYPSLNTQNYGVTDLPEINEIKNLVELLLQENQQNKKEIISSDPINELAKVVNSNTVILVRGLPSSGKLRFAKNVLEYIQQRNEISVALITTNDKILSEINDKTLPKIKFTNITVLPKYREERFMSKNIADVLKLAKRLSTDILSQLNNDEKIIILYRTNDVTPASNCCDMTSQKYEFWNTLISSLKYKSQASIVLICDDIKDECEEIEPHVNYLVKISEDGLYKIKEII</sequence>
<dbReference type="Gene3D" id="3.40.50.300">
    <property type="entry name" value="P-loop containing nucleotide triphosphate hydrolases"/>
    <property type="match status" value="1"/>
</dbReference>
<dbReference type="Proteomes" id="UP000193404">
    <property type="component" value="Chromosome"/>
</dbReference>
<gene>
    <name evidence="2" type="ORF">B6F84_01215</name>
</gene>
<dbReference type="InterPro" id="IPR025669">
    <property type="entry name" value="AAA_dom"/>
</dbReference>
<evidence type="ECO:0000313" key="2">
    <source>
        <dbReference type="EMBL" id="ARM74777.1"/>
    </source>
</evidence>
<dbReference type="RefSeq" id="WP_148690528.1">
    <property type="nucleotide sequence ID" value="NZ_CP020477.1"/>
</dbReference>
<dbReference type="InterPro" id="IPR050678">
    <property type="entry name" value="DNA_Partitioning_ATPase"/>
</dbReference>
<keyword evidence="3" id="KW-1185">Reference proteome</keyword>
<dbReference type="PANTHER" id="PTHR13696:SF52">
    <property type="entry name" value="PARA FAMILY PROTEIN CT_582"/>
    <property type="match status" value="1"/>
</dbReference>
<reference evidence="2 3" key="1">
    <citation type="submission" date="2017-03" db="EMBL/GenBank/DDBJ databases">
        <title>Sulfur activation and transportation mechanism of thermophilic Archaea Acidianus manzaensis YN-25.</title>
        <authorList>
            <person name="Ma Y."/>
            <person name="Yang Y."/>
            <person name="Xia J."/>
        </authorList>
    </citation>
    <scope>NUCLEOTIDE SEQUENCE [LARGE SCALE GENOMIC DNA]</scope>
    <source>
        <strain evidence="2 3">YN-25</strain>
    </source>
</reference>
<dbReference type="AlphaFoldDB" id="A0A1W6JX02"/>
<dbReference type="OrthoDB" id="36110at2157"/>
<organism evidence="2 3">
    <name type="scientific">Acidianus manzaensis</name>
    <dbReference type="NCBI Taxonomy" id="282676"/>
    <lineage>
        <taxon>Archaea</taxon>
        <taxon>Thermoproteota</taxon>
        <taxon>Thermoprotei</taxon>
        <taxon>Sulfolobales</taxon>
        <taxon>Sulfolobaceae</taxon>
        <taxon>Acidianus</taxon>
    </lineage>
</organism>
<evidence type="ECO:0000259" key="1">
    <source>
        <dbReference type="Pfam" id="PF13614"/>
    </source>
</evidence>
<dbReference type="GeneID" id="41589495"/>
<dbReference type="KEGG" id="aman:B6F84_01215"/>
<name>A0A1W6JX02_9CREN</name>
<dbReference type="InterPro" id="IPR027417">
    <property type="entry name" value="P-loop_NTPase"/>
</dbReference>
<dbReference type="PANTHER" id="PTHR13696">
    <property type="entry name" value="P-LOOP CONTAINING NUCLEOSIDE TRIPHOSPHATE HYDROLASE"/>
    <property type="match status" value="1"/>
</dbReference>
<dbReference type="Pfam" id="PF13614">
    <property type="entry name" value="AAA_31"/>
    <property type="match status" value="1"/>
</dbReference>
<protein>
    <recommendedName>
        <fullName evidence="1">AAA domain-containing protein</fullName>
    </recommendedName>
</protein>
<dbReference type="EMBL" id="CP020477">
    <property type="protein sequence ID" value="ARM74777.1"/>
    <property type="molecule type" value="Genomic_DNA"/>
</dbReference>
<dbReference type="STRING" id="282676.B6F84_01215"/>
<proteinExistence type="predicted"/>